<proteinExistence type="predicted"/>
<sequence>MTVITLFFFFFFFRRSFALVTQAGVQWRNLGSPQPLPPGFRLFSCLSLLSSWDYRHAPVITLLIMCVYFSISACTCSSCKHLKCPGIIGLAGHKRDIRRTLLCMCSGICPHSLPVLVFLELEVADM</sequence>
<reference evidence="2 3" key="1">
    <citation type="submission" date="2009-03" db="EMBL/GenBank/DDBJ databases">
        <authorList>
            <person name="Warren W."/>
            <person name="Ye L."/>
            <person name="Minx P."/>
            <person name="Worley K."/>
            <person name="Gibbs R."/>
            <person name="Wilson R.K."/>
        </authorList>
    </citation>
    <scope>NUCLEOTIDE SEQUENCE [LARGE SCALE GENOMIC DNA]</scope>
</reference>
<dbReference type="Ensembl" id="ENSCJAT00000139196.1">
    <property type="protein sequence ID" value="ENSCJAP00000080804.1"/>
    <property type="gene ID" value="ENSCJAG00000075908.1"/>
</dbReference>
<dbReference type="PANTHER" id="PTHR46254">
    <property type="entry name" value="PROTEIN GVQW1-RELATED"/>
    <property type="match status" value="1"/>
</dbReference>
<reference evidence="2" key="3">
    <citation type="submission" date="2025-09" db="UniProtKB">
        <authorList>
            <consortium name="Ensembl"/>
        </authorList>
    </citation>
    <scope>IDENTIFICATION</scope>
</reference>
<reference evidence="2" key="2">
    <citation type="submission" date="2025-08" db="UniProtKB">
        <authorList>
            <consortium name="Ensembl"/>
        </authorList>
    </citation>
    <scope>IDENTIFICATION</scope>
</reference>
<name>A0A8I4A0B5_CALJA</name>
<evidence type="ECO:0008006" key="4">
    <source>
        <dbReference type="Google" id="ProtNLM"/>
    </source>
</evidence>
<keyword evidence="3" id="KW-1185">Reference proteome</keyword>
<evidence type="ECO:0000313" key="3">
    <source>
        <dbReference type="Proteomes" id="UP000008225"/>
    </source>
</evidence>
<evidence type="ECO:0000313" key="2">
    <source>
        <dbReference type="Ensembl" id="ENSCJAP00000080804.1"/>
    </source>
</evidence>
<dbReference type="AlphaFoldDB" id="A0A8I4A0B5"/>
<evidence type="ECO:0000256" key="1">
    <source>
        <dbReference type="SAM" id="SignalP"/>
    </source>
</evidence>
<protein>
    <recommendedName>
        <fullName evidence="4">Secreted protein</fullName>
    </recommendedName>
</protein>
<dbReference type="GeneTree" id="ENSGT00940000170471"/>
<feature type="chain" id="PRO_5035262192" description="Secreted protein" evidence="1">
    <location>
        <begin position="19"/>
        <end position="126"/>
    </location>
</feature>
<feature type="signal peptide" evidence="1">
    <location>
        <begin position="1"/>
        <end position="18"/>
    </location>
</feature>
<keyword evidence="1" id="KW-0732">Signal</keyword>
<accession>A0A8I4A0B5</accession>
<dbReference type="Proteomes" id="UP000008225">
    <property type="component" value="Chromosome 14"/>
</dbReference>
<organism evidence="2 3">
    <name type="scientific">Callithrix jacchus</name>
    <name type="common">White-tufted-ear marmoset</name>
    <name type="synonym">Simia Jacchus</name>
    <dbReference type="NCBI Taxonomy" id="9483"/>
    <lineage>
        <taxon>Eukaryota</taxon>
        <taxon>Metazoa</taxon>
        <taxon>Chordata</taxon>
        <taxon>Craniata</taxon>
        <taxon>Vertebrata</taxon>
        <taxon>Euteleostomi</taxon>
        <taxon>Mammalia</taxon>
        <taxon>Eutheria</taxon>
        <taxon>Euarchontoglires</taxon>
        <taxon>Primates</taxon>
        <taxon>Haplorrhini</taxon>
        <taxon>Platyrrhini</taxon>
        <taxon>Cebidae</taxon>
        <taxon>Callitrichinae</taxon>
        <taxon>Callithrix</taxon>
        <taxon>Callithrix</taxon>
    </lineage>
</organism>